<reference evidence="6 7" key="1">
    <citation type="journal article" date="2018" name="Mol. Biol. Evol.">
        <title>Analysis of the draft genome of the red seaweed Gracilariopsis chorda provides insights into genome size evolution in Rhodophyta.</title>
        <authorList>
            <person name="Lee J."/>
            <person name="Yang E.C."/>
            <person name="Graf L."/>
            <person name="Yang J.H."/>
            <person name="Qiu H."/>
            <person name="Zel Zion U."/>
            <person name="Chan C.X."/>
            <person name="Stephens T.G."/>
            <person name="Weber A.P.M."/>
            <person name="Boo G.H."/>
            <person name="Boo S.M."/>
            <person name="Kim K.M."/>
            <person name="Shin Y."/>
            <person name="Jung M."/>
            <person name="Lee S.J."/>
            <person name="Yim H.S."/>
            <person name="Lee J.H."/>
            <person name="Bhattacharya D."/>
            <person name="Yoon H.S."/>
        </authorList>
    </citation>
    <scope>NUCLEOTIDE SEQUENCE [LARGE SCALE GENOMIC DNA]</scope>
    <source>
        <strain evidence="6 7">SKKU-2015</strain>
        <tissue evidence="6">Whole body</tissue>
    </source>
</reference>
<dbReference type="GO" id="GO:0016018">
    <property type="term" value="F:cyclosporin A binding"/>
    <property type="evidence" value="ECO:0007669"/>
    <property type="project" value="TreeGrafter"/>
</dbReference>
<comment type="caution">
    <text evidence="6">The sequence shown here is derived from an EMBL/GenBank/DDBJ whole genome shotgun (WGS) entry which is preliminary data.</text>
</comment>
<dbReference type="PROSITE" id="PS50072">
    <property type="entry name" value="CSA_PPIASE_2"/>
    <property type="match status" value="1"/>
</dbReference>
<dbReference type="GO" id="GO:0003755">
    <property type="term" value="F:peptidyl-prolyl cis-trans isomerase activity"/>
    <property type="evidence" value="ECO:0007669"/>
    <property type="project" value="UniProtKB-UniRule"/>
</dbReference>
<dbReference type="GO" id="GO:0005737">
    <property type="term" value="C:cytoplasm"/>
    <property type="evidence" value="ECO:0007669"/>
    <property type="project" value="TreeGrafter"/>
</dbReference>
<dbReference type="GO" id="GO:0006457">
    <property type="term" value="P:protein folding"/>
    <property type="evidence" value="ECO:0007669"/>
    <property type="project" value="TreeGrafter"/>
</dbReference>
<comment type="function">
    <text evidence="4">PPIases accelerate the folding of proteins. It catalyzes the cis-trans isomerization of proline imidic peptide bonds in oligopeptides.</text>
</comment>
<dbReference type="EMBL" id="NBIV01000001">
    <property type="protein sequence ID" value="PXF50042.1"/>
    <property type="molecule type" value="Genomic_DNA"/>
</dbReference>
<protein>
    <recommendedName>
        <fullName evidence="4">Peptidyl-prolyl cis-trans isomerase</fullName>
        <shortName evidence="4">PPIase</shortName>
        <ecNumber evidence="4">5.2.1.8</ecNumber>
    </recommendedName>
</protein>
<evidence type="ECO:0000256" key="2">
    <source>
        <dbReference type="ARBA" id="ARBA00023110"/>
    </source>
</evidence>
<dbReference type="Gene3D" id="2.40.100.10">
    <property type="entry name" value="Cyclophilin-like"/>
    <property type="match status" value="1"/>
</dbReference>
<dbReference type="PANTHER" id="PTHR11071">
    <property type="entry name" value="PEPTIDYL-PROLYL CIS-TRANS ISOMERASE"/>
    <property type="match status" value="1"/>
</dbReference>
<dbReference type="SUPFAM" id="SSF50891">
    <property type="entry name" value="Cyclophilin-like"/>
    <property type="match status" value="1"/>
</dbReference>
<evidence type="ECO:0000256" key="4">
    <source>
        <dbReference type="RuleBase" id="RU363019"/>
    </source>
</evidence>
<dbReference type="STRING" id="448386.A0A2V3J7Q5"/>
<dbReference type="OrthoDB" id="407558at2759"/>
<organism evidence="6 7">
    <name type="scientific">Gracilariopsis chorda</name>
    <dbReference type="NCBI Taxonomy" id="448386"/>
    <lineage>
        <taxon>Eukaryota</taxon>
        <taxon>Rhodophyta</taxon>
        <taxon>Florideophyceae</taxon>
        <taxon>Rhodymeniophycidae</taxon>
        <taxon>Gracilariales</taxon>
        <taxon>Gracilariaceae</taxon>
        <taxon>Gracilariopsis</taxon>
    </lineage>
</organism>
<comment type="similarity">
    <text evidence="4">Belongs to the cyclophilin-type PPIase family.</text>
</comment>
<evidence type="ECO:0000256" key="1">
    <source>
        <dbReference type="ARBA" id="ARBA00000971"/>
    </source>
</evidence>
<keyword evidence="7" id="KW-1185">Reference proteome</keyword>
<evidence type="ECO:0000313" key="6">
    <source>
        <dbReference type="EMBL" id="PXF50042.1"/>
    </source>
</evidence>
<name>A0A2V3J7Q5_9FLOR</name>
<dbReference type="FunFam" id="2.40.100.10:FF:000025">
    <property type="entry name" value="Peptidyl-prolyl cis-trans isomerase CYP19-2"/>
    <property type="match status" value="1"/>
</dbReference>
<dbReference type="InterPro" id="IPR029000">
    <property type="entry name" value="Cyclophilin-like_dom_sf"/>
</dbReference>
<dbReference type="Proteomes" id="UP000247409">
    <property type="component" value="Unassembled WGS sequence"/>
</dbReference>
<comment type="catalytic activity">
    <reaction evidence="1 4">
        <text>[protein]-peptidylproline (omega=180) = [protein]-peptidylproline (omega=0)</text>
        <dbReference type="Rhea" id="RHEA:16237"/>
        <dbReference type="Rhea" id="RHEA-COMP:10747"/>
        <dbReference type="Rhea" id="RHEA-COMP:10748"/>
        <dbReference type="ChEBI" id="CHEBI:83833"/>
        <dbReference type="ChEBI" id="CHEBI:83834"/>
        <dbReference type="EC" id="5.2.1.8"/>
    </reaction>
</comment>
<gene>
    <name evidence="6" type="ORF">BWQ96_00202</name>
</gene>
<keyword evidence="2 4" id="KW-0697">Rotamase</keyword>
<evidence type="ECO:0000259" key="5">
    <source>
        <dbReference type="PROSITE" id="PS50072"/>
    </source>
</evidence>
<evidence type="ECO:0000256" key="3">
    <source>
        <dbReference type="ARBA" id="ARBA00023235"/>
    </source>
</evidence>
<keyword evidence="3 4" id="KW-0413">Isomerase</keyword>
<dbReference type="PANTHER" id="PTHR11071:SF561">
    <property type="entry name" value="PEPTIDYL-PROLYL CIS-TRANS ISOMERASE D-RELATED"/>
    <property type="match status" value="1"/>
</dbReference>
<dbReference type="InterPro" id="IPR002130">
    <property type="entry name" value="Cyclophilin-type_PPIase_dom"/>
</dbReference>
<sequence length="227" mass="24993">MGQSASKTKSKSNPLPRITATFPGDPDHGQVVMQSTAVPSKVARPRLVTKRLRCYLDVAIDGKPIGSIIIHLRPDIQPRTCENFRALCTGEHGFSYQHCKFHRIVPGFVLQSGDVELKTKPKEGRGGHSIYGRSFADENLHKLSHDQYGVISMANSGPHTNNSQFMIVVDPSGTDWLDGKHTVFGKVSKQSFPVLEAIEHCAEVFERGGKQRARIVSTCQITECGVL</sequence>
<dbReference type="PRINTS" id="PR00153">
    <property type="entry name" value="CSAPPISMRASE"/>
</dbReference>
<proteinExistence type="inferred from homology"/>
<evidence type="ECO:0000313" key="7">
    <source>
        <dbReference type="Proteomes" id="UP000247409"/>
    </source>
</evidence>
<accession>A0A2V3J7Q5</accession>
<dbReference type="EC" id="5.2.1.8" evidence="4"/>
<dbReference type="Pfam" id="PF00160">
    <property type="entry name" value="Pro_isomerase"/>
    <property type="match status" value="1"/>
</dbReference>
<dbReference type="AlphaFoldDB" id="A0A2V3J7Q5"/>
<feature type="domain" description="PPIase cyclophilin-type" evidence="5">
    <location>
        <begin position="55"/>
        <end position="226"/>
    </location>
</feature>